<name>A0A841FWV2_9ACTN</name>
<organism evidence="1 2">
    <name type="scientific">Phytomonospora endophytica</name>
    <dbReference type="NCBI Taxonomy" id="714109"/>
    <lineage>
        <taxon>Bacteria</taxon>
        <taxon>Bacillati</taxon>
        <taxon>Actinomycetota</taxon>
        <taxon>Actinomycetes</taxon>
        <taxon>Micromonosporales</taxon>
        <taxon>Micromonosporaceae</taxon>
        <taxon>Phytomonospora</taxon>
    </lineage>
</organism>
<protein>
    <submittedName>
        <fullName evidence="1">Uncharacterized protein</fullName>
    </submittedName>
</protein>
<proteinExistence type="predicted"/>
<gene>
    <name evidence="1" type="ORF">HNR73_004832</name>
</gene>
<comment type="caution">
    <text evidence="1">The sequence shown here is derived from an EMBL/GenBank/DDBJ whole genome shotgun (WGS) entry which is preliminary data.</text>
</comment>
<reference evidence="1 2" key="1">
    <citation type="submission" date="2020-08" db="EMBL/GenBank/DDBJ databases">
        <title>Genomic Encyclopedia of Type Strains, Phase IV (KMG-IV): sequencing the most valuable type-strain genomes for metagenomic binning, comparative biology and taxonomic classification.</title>
        <authorList>
            <person name="Goeker M."/>
        </authorList>
    </citation>
    <scope>NUCLEOTIDE SEQUENCE [LARGE SCALE GENOMIC DNA]</scope>
    <source>
        <strain evidence="1 2">YIM 65646</strain>
    </source>
</reference>
<evidence type="ECO:0000313" key="1">
    <source>
        <dbReference type="EMBL" id="MBB6036959.1"/>
    </source>
</evidence>
<dbReference type="RefSeq" id="WP_203686442.1">
    <property type="nucleotide sequence ID" value="NZ_BONT01000056.1"/>
</dbReference>
<evidence type="ECO:0000313" key="2">
    <source>
        <dbReference type="Proteomes" id="UP000548476"/>
    </source>
</evidence>
<keyword evidence="2" id="KW-1185">Reference proteome</keyword>
<dbReference type="EMBL" id="JACHGT010000010">
    <property type="protein sequence ID" value="MBB6036959.1"/>
    <property type="molecule type" value="Genomic_DNA"/>
</dbReference>
<sequence length="67" mass="7069">MRTKDGHTVGEGDHVWAVNGTGPYLIADAGHAGGLVYLQLIGSDTDGLFFAPGDLAFYICKNRPAGY</sequence>
<accession>A0A841FWV2</accession>
<dbReference type="Proteomes" id="UP000548476">
    <property type="component" value="Unassembled WGS sequence"/>
</dbReference>
<dbReference type="AlphaFoldDB" id="A0A841FWV2"/>